<dbReference type="SUPFAM" id="SSF48452">
    <property type="entry name" value="TPR-like"/>
    <property type="match status" value="1"/>
</dbReference>
<dbReference type="AlphaFoldDB" id="A0AAU7ZVP3"/>
<dbReference type="InterPro" id="IPR036388">
    <property type="entry name" value="WH-like_DNA-bd_sf"/>
</dbReference>
<reference evidence="9" key="1">
    <citation type="submission" date="2023-08" db="EMBL/GenBank/DDBJ databases">
        <authorList>
            <person name="Messyasz A."/>
            <person name="Mannisto M.K."/>
            <person name="Kerkhof L.J."/>
            <person name="Haggblom M."/>
        </authorList>
    </citation>
    <scope>NUCLEOTIDE SEQUENCE</scope>
    <source>
        <strain evidence="9">X5P6</strain>
    </source>
</reference>
<evidence type="ECO:0000256" key="7">
    <source>
        <dbReference type="SAM" id="Phobius"/>
    </source>
</evidence>
<dbReference type="InterPro" id="IPR001867">
    <property type="entry name" value="OmpR/PhoB-type_DNA-bd"/>
</dbReference>
<dbReference type="Pfam" id="PF00486">
    <property type="entry name" value="Trans_reg_C"/>
    <property type="match status" value="1"/>
</dbReference>
<dbReference type="RefSeq" id="WP_353066816.1">
    <property type="nucleotide sequence ID" value="NZ_CP132942.1"/>
</dbReference>
<protein>
    <submittedName>
        <fullName evidence="9">Winged helix-turn-helix domain-containing protein</fullName>
    </submittedName>
</protein>
<dbReference type="PANTHER" id="PTHR44858">
    <property type="entry name" value="TETRATRICOPEPTIDE REPEAT PROTEIN 6"/>
    <property type="match status" value="1"/>
</dbReference>
<evidence type="ECO:0000256" key="2">
    <source>
        <dbReference type="ARBA" id="ARBA00022803"/>
    </source>
</evidence>
<proteinExistence type="predicted"/>
<keyword evidence="3 5" id="KW-0238">DNA-binding</keyword>
<dbReference type="SMART" id="SM00862">
    <property type="entry name" value="Trans_reg_C"/>
    <property type="match status" value="1"/>
</dbReference>
<feature type="region of interest" description="Disordered" evidence="6">
    <location>
        <begin position="112"/>
        <end position="170"/>
    </location>
</feature>
<dbReference type="CDD" id="cd00383">
    <property type="entry name" value="trans_reg_C"/>
    <property type="match status" value="1"/>
</dbReference>
<feature type="DNA-binding region" description="OmpR/PhoB-type" evidence="5">
    <location>
        <begin position="3"/>
        <end position="103"/>
    </location>
</feature>
<dbReference type="GO" id="GO:0006355">
    <property type="term" value="P:regulation of DNA-templated transcription"/>
    <property type="evidence" value="ECO:0007669"/>
    <property type="project" value="InterPro"/>
</dbReference>
<keyword evidence="7" id="KW-1133">Transmembrane helix</keyword>
<dbReference type="InterPro" id="IPR011990">
    <property type="entry name" value="TPR-like_helical_dom_sf"/>
</dbReference>
<dbReference type="SUPFAM" id="SSF46894">
    <property type="entry name" value="C-terminal effector domain of the bipartite response regulators"/>
    <property type="match status" value="1"/>
</dbReference>
<sequence length="659" mass="73886">MTVSVYKFGDFRLDCDRFELYRAGRSLKLERKPLELLVLLAARNGNLVTRTEIAEHLWGREVFVDTEHGINTAIRKIREVLNDDPVQSRFIQTVTGKGYRFIGSIVEASDEAVTSTTQHTDQTSTTRNRRVGDINPPPPSTGAVAIQDPPLGNEAPPPEALMSPSKDDPPPPRGSRLLIWLFALTGLALLILAVTLGTRALRNRNHLTAPRITSLAVLPLDNLSGDPAQNYFADGMTDELTTMLAKNSTLRIVSRTSAMQYKGAHRPLPEIARELGVDGILEGSISRSGDKVHMTIQLIQAPTDTHLWAESYDRNANDIVTLPNEAAQAIAKRLGGATPQPASARYVNPDAHDAYLRGRYIWFQGDNEAAGKYFRKAIELQPDYAPGWAGLATYYGQGAFYNLDPRVAIPQAIEAANKAVALDPSLPWAHLALGANMFFNWNWPQAEQEIERAIELNPDFAEPYHFRAKVWSALGRHSEAIESEKKAMELDPFERPFAMALALEDARLYDAAIDDIHSRLEATPQDLSLHWMLCDTYRRKGDLKKAAEEWEKSLQLTGNKEEAENIRRTYEKGGYQALLLQQLANFKKQSATQYVSPMEFALQYAQLGRRDETLASLEEARQQRAPFLLWIQNDPAYDFLHSDERYRAIIKAIGLPPKY</sequence>
<evidence type="ECO:0000259" key="8">
    <source>
        <dbReference type="PROSITE" id="PS51755"/>
    </source>
</evidence>
<dbReference type="PROSITE" id="PS50005">
    <property type="entry name" value="TPR"/>
    <property type="match status" value="2"/>
</dbReference>
<feature type="transmembrane region" description="Helical" evidence="7">
    <location>
        <begin position="177"/>
        <end position="197"/>
    </location>
</feature>
<feature type="compositionally biased region" description="Low complexity" evidence="6">
    <location>
        <begin position="114"/>
        <end position="126"/>
    </location>
</feature>
<dbReference type="Gene3D" id="1.10.10.10">
    <property type="entry name" value="Winged helix-like DNA-binding domain superfamily/Winged helix DNA-binding domain"/>
    <property type="match status" value="1"/>
</dbReference>
<evidence type="ECO:0000256" key="3">
    <source>
        <dbReference type="ARBA" id="ARBA00023125"/>
    </source>
</evidence>
<feature type="repeat" description="TPR" evidence="4">
    <location>
        <begin position="461"/>
        <end position="494"/>
    </location>
</feature>
<feature type="repeat" description="TPR" evidence="4">
    <location>
        <begin position="351"/>
        <end position="384"/>
    </location>
</feature>
<dbReference type="GO" id="GO:0046813">
    <property type="term" value="P:receptor-mediated virion attachment to host cell"/>
    <property type="evidence" value="ECO:0007669"/>
    <property type="project" value="TreeGrafter"/>
</dbReference>
<accession>A0AAU7ZVP3</accession>
<name>A0AAU7ZVP3_9BACT</name>
<dbReference type="PANTHER" id="PTHR44858:SF1">
    <property type="entry name" value="UDP-N-ACETYLGLUCOSAMINE--PEPTIDE N-ACETYLGLUCOSAMINYLTRANSFERASE SPINDLY-RELATED"/>
    <property type="match status" value="1"/>
</dbReference>
<dbReference type="InterPro" id="IPR050498">
    <property type="entry name" value="Ycf3"/>
</dbReference>
<dbReference type="EMBL" id="CP132942">
    <property type="protein sequence ID" value="XCB35090.1"/>
    <property type="molecule type" value="Genomic_DNA"/>
</dbReference>
<dbReference type="InterPro" id="IPR016032">
    <property type="entry name" value="Sig_transdc_resp-reg_C-effctor"/>
</dbReference>
<dbReference type="Pfam" id="PF13181">
    <property type="entry name" value="TPR_8"/>
    <property type="match status" value="1"/>
</dbReference>
<reference evidence="9" key="2">
    <citation type="journal article" date="2024" name="Environ. Microbiol.">
        <title>Genome analysis and description of Tunturibacter gen. nov. expands the diversity of Terriglobia in tundra soils.</title>
        <authorList>
            <person name="Messyasz A."/>
            <person name="Mannisto M.K."/>
            <person name="Kerkhof L.J."/>
            <person name="Haggblom M.M."/>
        </authorList>
    </citation>
    <scope>NUCLEOTIDE SEQUENCE</scope>
    <source>
        <strain evidence="9">X5P6</strain>
    </source>
</reference>
<evidence type="ECO:0000313" key="9">
    <source>
        <dbReference type="EMBL" id="XCB35090.1"/>
    </source>
</evidence>
<dbReference type="InterPro" id="IPR019734">
    <property type="entry name" value="TPR_rpt"/>
</dbReference>
<evidence type="ECO:0000256" key="5">
    <source>
        <dbReference type="PROSITE-ProRule" id="PRU01091"/>
    </source>
</evidence>
<dbReference type="KEGG" id="tpsc:RBB77_09380"/>
<organism evidence="9">
    <name type="scientific">Tunturiibacter psychrotolerans</name>
    <dbReference type="NCBI Taxonomy" id="3069686"/>
    <lineage>
        <taxon>Bacteria</taxon>
        <taxon>Pseudomonadati</taxon>
        <taxon>Acidobacteriota</taxon>
        <taxon>Terriglobia</taxon>
        <taxon>Terriglobales</taxon>
        <taxon>Acidobacteriaceae</taxon>
        <taxon>Tunturiibacter</taxon>
    </lineage>
</organism>
<dbReference type="PROSITE" id="PS51755">
    <property type="entry name" value="OMPR_PHOB"/>
    <property type="match status" value="1"/>
</dbReference>
<dbReference type="GO" id="GO:0009279">
    <property type="term" value="C:cell outer membrane"/>
    <property type="evidence" value="ECO:0007669"/>
    <property type="project" value="TreeGrafter"/>
</dbReference>
<dbReference type="Gene3D" id="3.40.50.10070">
    <property type="entry name" value="TolB, N-terminal domain"/>
    <property type="match status" value="1"/>
</dbReference>
<keyword evidence="7" id="KW-0812">Transmembrane</keyword>
<dbReference type="GO" id="GO:0000160">
    <property type="term" value="P:phosphorelay signal transduction system"/>
    <property type="evidence" value="ECO:0007669"/>
    <property type="project" value="InterPro"/>
</dbReference>
<keyword evidence="1" id="KW-0677">Repeat</keyword>
<keyword evidence="2 4" id="KW-0802">TPR repeat</keyword>
<feature type="domain" description="OmpR/PhoB-type" evidence="8">
    <location>
        <begin position="3"/>
        <end position="103"/>
    </location>
</feature>
<gene>
    <name evidence="9" type="ORF">RBB77_09380</name>
</gene>
<dbReference type="GO" id="GO:0003677">
    <property type="term" value="F:DNA binding"/>
    <property type="evidence" value="ECO:0007669"/>
    <property type="project" value="UniProtKB-UniRule"/>
</dbReference>
<evidence type="ECO:0000256" key="6">
    <source>
        <dbReference type="SAM" id="MobiDB-lite"/>
    </source>
</evidence>
<dbReference type="Gene3D" id="1.25.40.10">
    <property type="entry name" value="Tetratricopeptide repeat domain"/>
    <property type="match status" value="3"/>
</dbReference>
<dbReference type="SMART" id="SM00028">
    <property type="entry name" value="TPR"/>
    <property type="match status" value="4"/>
</dbReference>
<evidence type="ECO:0000256" key="1">
    <source>
        <dbReference type="ARBA" id="ARBA00022737"/>
    </source>
</evidence>
<evidence type="ECO:0000256" key="4">
    <source>
        <dbReference type="PROSITE-ProRule" id="PRU00339"/>
    </source>
</evidence>
<keyword evidence="7" id="KW-0472">Membrane</keyword>